<dbReference type="SUPFAM" id="SSF160104">
    <property type="entry name" value="Acetoacetate decarboxylase-like"/>
    <property type="match status" value="1"/>
</dbReference>
<dbReference type="InterPro" id="IPR010451">
    <property type="entry name" value="Acetoacetate_decarboxylase"/>
</dbReference>
<evidence type="ECO:0000313" key="1">
    <source>
        <dbReference type="EMBL" id="CAB4819523.1"/>
    </source>
</evidence>
<accession>A0A6J6ZGA9</accession>
<proteinExistence type="predicted"/>
<reference evidence="1" key="1">
    <citation type="submission" date="2020-05" db="EMBL/GenBank/DDBJ databases">
        <authorList>
            <person name="Chiriac C."/>
            <person name="Salcher M."/>
            <person name="Ghai R."/>
            <person name="Kavagutti S V."/>
        </authorList>
    </citation>
    <scope>NUCLEOTIDE SEQUENCE</scope>
</reference>
<protein>
    <submittedName>
        <fullName evidence="1">Unannotated protein</fullName>
    </submittedName>
</protein>
<dbReference type="GO" id="GO:0016829">
    <property type="term" value="F:lyase activity"/>
    <property type="evidence" value="ECO:0007669"/>
    <property type="project" value="InterPro"/>
</dbReference>
<dbReference type="Gene3D" id="2.40.400.10">
    <property type="entry name" value="Acetoacetate decarboxylase-like"/>
    <property type="match status" value="1"/>
</dbReference>
<dbReference type="InterPro" id="IPR023375">
    <property type="entry name" value="ADC_dom_sf"/>
</dbReference>
<organism evidence="1">
    <name type="scientific">freshwater metagenome</name>
    <dbReference type="NCBI Taxonomy" id="449393"/>
    <lineage>
        <taxon>unclassified sequences</taxon>
        <taxon>metagenomes</taxon>
        <taxon>ecological metagenomes</taxon>
    </lineage>
</organism>
<dbReference type="Pfam" id="PF06314">
    <property type="entry name" value="ADC"/>
    <property type="match status" value="1"/>
</dbReference>
<gene>
    <name evidence="1" type="ORF">UFOPK3204_00062</name>
</gene>
<dbReference type="AlphaFoldDB" id="A0A6J6ZGA9"/>
<sequence length="260" mass="29204">MDLEQFASSYTTPLGTGALYPPPPYHYRGMEDVFVYYEADPERVRSVLPPRVDAADDIPICIAWTRWVPFSTFGPYHEAFIMIRVVHDETEYLYQPFIFTDNEVPLAAGREIWGFPKKLAVMSRSWAGGATFGEQLAYTVERPRGVPIMTVTMSCDQLADPNSLRKFPVLTTRVIPSADDVARPSIAELVSVQSTATIHSSADGTPQLWTGRASVTMPTVSASDPWHQLTPRRILAGYFGIYDLMLPLGRVVHDYLRDRD</sequence>
<name>A0A6J6ZGA9_9ZZZZ</name>
<dbReference type="EMBL" id="CAFABK010000002">
    <property type="protein sequence ID" value="CAB4819523.1"/>
    <property type="molecule type" value="Genomic_DNA"/>
</dbReference>